<dbReference type="InterPro" id="IPR013324">
    <property type="entry name" value="RNA_pol_sigma_r3/r4-like"/>
</dbReference>
<dbReference type="Gene3D" id="1.10.1740.10">
    <property type="match status" value="1"/>
</dbReference>
<dbReference type="PANTHER" id="PTHR43133:SF46">
    <property type="entry name" value="RNA POLYMERASE SIGMA-70 FACTOR ECF SUBFAMILY"/>
    <property type="match status" value="1"/>
</dbReference>
<dbReference type="Proteomes" id="UP000677305">
    <property type="component" value="Chromosome"/>
</dbReference>
<feature type="domain" description="RNA polymerase sigma-70 region 2" evidence="5">
    <location>
        <begin position="21"/>
        <end position="86"/>
    </location>
</feature>
<organism evidence="7 8">
    <name type="scientific">Vallitalea guaymasensis</name>
    <dbReference type="NCBI Taxonomy" id="1185412"/>
    <lineage>
        <taxon>Bacteria</taxon>
        <taxon>Bacillati</taxon>
        <taxon>Bacillota</taxon>
        <taxon>Clostridia</taxon>
        <taxon>Lachnospirales</taxon>
        <taxon>Vallitaleaceae</taxon>
        <taxon>Vallitalea</taxon>
    </lineage>
</organism>
<keyword evidence="8" id="KW-1185">Reference proteome</keyword>
<dbReference type="InterPro" id="IPR013249">
    <property type="entry name" value="RNA_pol_sigma70_r4_t2"/>
</dbReference>
<dbReference type="GO" id="GO:0003677">
    <property type="term" value="F:DNA binding"/>
    <property type="evidence" value="ECO:0007669"/>
    <property type="project" value="InterPro"/>
</dbReference>
<reference evidence="7 8" key="1">
    <citation type="submission" date="2020-07" db="EMBL/GenBank/DDBJ databases">
        <title>Vallitalea guaymasensis genome.</title>
        <authorList>
            <person name="Postec A."/>
        </authorList>
    </citation>
    <scope>NUCLEOTIDE SEQUENCE [LARGE SCALE GENOMIC DNA]</scope>
    <source>
        <strain evidence="7 8">Ra1766G1</strain>
    </source>
</reference>
<dbReference type="Pfam" id="PF08281">
    <property type="entry name" value="Sigma70_r4_2"/>
    <property type="match status" value="1"/>
</dbReference>
<evidence type="ECO:0000313" key="7">
    <source>
        <dbReference type="EMBL" id="QUH29387.1"/>
    </source>
</evidence>
<evidence type="ECO:0000256" key="1">
    <source>
        <dbReference type="ARBA" id="ARBA00010641"/>
    </source>
</evidence>
<sequence>MEINVELLKQGDNNEFESFVHNYRLSAENFAMNIVHDNYLAQDIVQDSFAKLYVYRDRIDKNKSIKSYFFSIIKNKAIDYIRKSKREMSLEFEIINCSSPENIILKQERNELINETINRLKPIQRYAIYLYVYENLNYKEIALVLGKTEKQIKAIIYRARKKLKTKLIVSID</sequence>
<dbReference type="SUPFAM" id="SSF88659">
    <property type="entry name" value="Sigma3 and sigma4 domains of RNA polymerase sigma factors"/>
    <property type="match status" value="1"/>
</dbReference>
<dbReference type="InterPro" id="IPR039425">
    <property type="entry name" value="RNA_pol_sigma-70-like"/>
</dbReference>
<dbReference type="SUPFAM" id="SSF88946">
    <property type="entry name" value="Sigma2 domain of RNA polymerase sigma factors"/>
    <property type="match status" value="1"/>
</dbReference>
<accession>A0A8J8MAJ2</accession>
<protein>
    <submittedName>
        <fullName evidence="7">RNA polymerase sigma factor</fullName>
    </submittedName>
</protein>
<dbReference type="InterPro" id="IPR007627">
    <property type="entry name" value="RNA_pol_sigma70_r2"/>
</dbReference>
<dbReference type="InterPro" id="IPR036388">
    <property type="entry name" value="WH-like_DNA-bd_sf"/>
</dbReference>
<dbReference type="NCBIfam" id="TIGR02937">
    <property type="entry name" value="sigma70-ECF"/>
    <property type="match status" value="1"/>
</dbReference>
<dbReference type="Gene3D" id="1.10.10.10">
    <property type="entry name" value="Winged helix-like DNA-binding domain superfamily/Winged helix DNA-binding domain"/>
    <property type="match status" value="1"/>
</dbReference>
<evidence type="ECO:0000256" key="4">
    <source>
        <dbReference type="ARBA" id="ARBA00023163"/>
    </source>
</evidence>
<dbReference type="RefSeq" id="WP_212693471.1">
    <property type="nucleotide sequence ID" value="NZ_CP058561.1"/>
</dbReference>
<proteinExistence type="inferred from homology"/>
<dbReference type="EMBL" id="CP058561">
    <property type="protein sequence ID" value="QUH29387.1"/>
    <property type="molecule type" value="Genomic_DNA"/>
</dbReference>
<keyword evidence="3" id="KW-0731">Sigma factor</keyword>
<gene>
    <name evidence="7" type="ORF">HYG85_10840</name>
</gene>
<dbReference type="PANTHER" id="PTHR43133">
    <property type="entry name" value="RNA POLYMERASE ECF-TYPE SIGMA FACTO"/>
    <property type="match status" value="1"/>
</dbReference>
<evidence type="ECO:0000313" key="8">
    <source>
        <dbReference type="Proteomes" id="UP000677305"/>
    </source>
</evidence>
<dbReference type="InterPro" id="IPR014284">
    <property type="entry name" value="RNA_pol_sigma-70_dom"/>
</dbReference>
<evidence type="ECO:0000259" key="5">
    <source>
        <dbReference type="Pfam" id="PF04542"/>
    </source>
</evidence>
<dbReference type="GO" id="GO:0016987">
    <property type="term" value="F:sigma factor activity"/>
    <property type="evidence" value="ECO:0007669"/>
    <property type="project" value="UniProtKB-KW"/>
</dbReference>
<evidence type="ECO:0000256" key="3">
    <source>
        <dbReference type="ARBA" id="ARBA00023082"/>
    </source>
</evidence>
<keyword evidence="2" id="KW-0805">Transcription regulation</keyword>
<dbReference type="CDD" id="cd06171">
    <property type="entry name" value="Sigma70_r4"/>
    <property type="match status" value="1"/>
</dbReference>
<dbReference type="Pfam" id="PF04542">
    <property type="entry name" value="Sigma70_r2"/>
    <property type="match status" value="1"/>
</dbReference>
<keyword evidence="4" id="KW-0804">Transcription</keyword>
<name>A0A8J8MAJ2_9FIRM</name>
<dbReference type="InterPro" id="IPR013325">
    <property type="entry name" value="RNA_pol_sigma_r2"/>
</dbReference>
<evidence type="ECO:0000256" key="2">
    <source>
        <dbReference type="ARBA" id="ARBA00023015"/>
    </source>
</evidence>
<dbReference type="GO" id="GO:0006352">
    <property type="term" value="P:DNA-templated transcription initiation"/>
    <property type="evidence" value="ECO:0007669"/>
    <property type="project" value="InterPro"/>
</dbReference>
<dbReference type="KEGG" id="vgu:HYG85_10840"/>
<comment type="similarity">
    <text evidence="1">Belongs to the sigma-70 factor family. ECF subfamily.</text>
</comment>
<feature type="domain" description="RNA polymerase sigma factor 70 region 4 type 2" evidence="6">
    <location>
        <begin position="112"/>
        <end position="163"/>
    </location>
</feature>
<dbReference type="AlphaFoldDB" id="A0A8J8MAJ2"/>
<evidence type="ECO:0000259" key="6">
    <source>
        <dbReference type="Pfam" id="PF08281"/>
    </source>
</evidence>